<evidence type="ECO:0000256" key="7">
    <source>
        <dbReference type="ARBA" id="ARBA00023004"/>
    </source>
</evidence>
<proteinExistence type="inferred from homology"/>
<feature type="domain" description="Secretin/TonB short N-terminal" evidence="14">
    <location>
        <begin position="68"/>
        <end position="119"/>
    </location>
</feature>
<evidence type="ECO:0000256" key="8">
    <source>
        <dbReference type="ARBA" id="ARBA00023077"/>
    </source>
</evidence>
<dbReference type="PANTHER" id="PTHR32552:SF74">
    <property type="entry name" value="HYDROXAMATE SIDEROPHORE RECEPTOR FHUE"/>
    <property type="match status" value="1"/>
</dbReference>
<name>A0ABT5NU23_9PSED</name>
<keyword evidence="6 12" id="KW-0812">Transmembrane</keyword>
<dbReference type="Gene3D" id="2.40.170.20">
    <property type="entry name" value="TonB-dependent receptor, beta-barrel domain"/>
    <property type="match status" value="1"/>
</dbReference>
<dbReference type="PROSITE" id="PS52016">
    <property type="entry name" value="TONB_DEPENDENT_REC_3"/>
    <property type="match status" value="1"/>
</dbReference>
<comment type="caution">
    <text evidence="15">The sequence shown here is derived from an EMBL/GenBank/DDBJ whole genome shotgun (WGS) entry which is preliminary data.</text>
</comment>
<keyword evidence="5" id="KW-0410">Iron transport</keyword>
<evidence type="ECO:0000256" key="1">
    <source>
        <dbReference type="ARBA" id="ARBA00004571"/>
    </source>
</evidence>
<dbReference type="InterPro" id="IPR010105">
    <property type="entry name" value="TonB_sidphr_rcpt"/>
</dbReference>
<dbReference type="Pfam" id="PF07715">
    <property type="entry name" value="Plug"/>
    <property type="match status" value="1"/>
</dbReference>
<organism evidence="15 16">
    <name type="scientific">Pseudomonas fontis</name>
    <dbReference type="NCBI Taxonomy" id="2942633"/>
    <lineage>
        <taxon>Bacteria</taxon>
        <taxon>Pseudomonadati</taxon>
        <taxon>Pseudomonadota</taxon>
        <taxon>Gammaproteobacteria</taxon>
        <taxon>Pseudomonadales</taxon>
        <taxon>Pseudomonadaceae</taxon>
        <taxon>Pseudomonas</taxon>
    </lineage>
</organism>
<evidence type="ECO:0000256" key="2">
    <source>
        <dbReference type="ARBA" id="ARBA00009810"/>
    </source>
</evidence>
<evidence type="ECO:0000259" key="14">
    <source>
        <dbReference type="SMART" id="SM00965"/>
    </source>
</evidence>
<evidence type="ECO:0000256" key="11">
    <source>
        <dbReference type="ARBA" id="ARBA00023237"/>
    </source>
</evidence>
<dbReference type="PANTHER" id="PTHR32552">
    <property type="entry name" value="FERRICHROME IRON RECEPTOR-RELATED"/>
    <property type="match status" value="1"/>
</dbReference>
<gene>
    <name evidence="15" type="ORF">M5G11_14125</name>
</gene>
<keyword evidence="7" id="KW-0408">Iron</keyword>
<keyword evidence="5" id="KW-0406">Ion transport</keyword>
<dbReference type="CDD" id="cd01347">
    <property type="entry name" value="ligand_gated_channel"/>
    <property type="match status" value="1"/>
</dbReference>
<dbReference type="InterPro" id="IPR011662">
    <property type="entry name" value="Secretin/TonB_short_N"/>
</dbReference>
<dbReference type="NCBIfam" id="TIGR01783">
    <property type="entry name" value="TonB-siderophor"/>
    <property type="match status" value="1"/>
</dbReference>
<evidence type="ECO:0000256" key="3">
    <source>
        <dbReference type="ARBA" id="ARBA00022448"/>
    </source>
</evidence>
<evidence type="ECO:0000256" key="4">
    <source>
        <dbReference type="ARBA" id="ARBA00022452"/>
    </source>
</evidence>
<evidence type="ECO:0000256" key="5">
    <source>
        <dbReference type="ARBA" id="ARBA00022496"/>
    </source>
</evidence>
<comment type="subcellular location">
    <subcellularLocation>
        <location evidence="1 12">Cell outer membrane</location>
        <topology evidence="1 12">Multi-pass membrane protein</topology>
    </subcellularLocation>
</comment>
<reference evidence="15 16" key="1">
    <citation type="submission" date="2022-05" db="EMBL/GenBank/DDBJ databases">
        <title>Novel Pseudomonas spp. Isolated from a Rainbow Trout Aquaculture Facility.</title>
        <authorList>
            <person name="Testerman T."/>
            <person name="Graf J."/>
        </authorList>
    </citation>
    <scope>NUCLEOTIDE SEQUENCE [LARGE SCALE GENOMIC DNA]</scope>
    <source>
        <strain evidence="15 16">ID681</strain>
    </source>
</reference>
<dbReference type="SMART" id="SM00965">
    <property type="entry name" value="STN"/>
    <property type="match status" value="1"/>
</dbReference>
<comment type="similarity">
    <text evidence="2 12 13">Belongs to the TonB-dependent receptor family.</text>
</comment>
<accession>A0ABT5NU23</accession>
<evidence type="ECO:0000256" key="10">
    <source>
        <dbReference type="ARBA" id="ARBA00023170"/>
    </source>
</evidence>
<dbReference type="RefSeq" id="WP_273909344.1">
    <property type="nucleotide sequence ID" value="NZ_JAMDGX010000012.1"/>
</dbReference>
<keyword evidence="16" id="KW-1185">Reference proteome</keyword>
<evidence type="ECO:0000256" key="13">
    <source>
        <dbReference type="RuleBase" id="RU003357"/>
    </source>
</evidence>
<evidence type="ECO:0000256" key="12">
    <source>
        <dbReference type="PROSITE-ProRule" id="PRU01360"/>
    </source>
</evidence>
<evidence type="ECO:0000313" key="16">
    <source>
        <dbReference type="Proteomes" id="UP001148203"/>
    </source>
</evidence>
<dbReference type="Pfam" id="PF00593">
    <property type="entry name" value="TonB_dep_Rec_b-barrel"/>
    <property type="match status" value="1"/>
</dbReference>
<dbReference type="InterPro" id="IPR000531">
    <property type="entry name" value="Beta-barrel_TonB"/>
</dbReference>
<dbReference type="InterPro" id="IPR012910">
    <property type="entry name" value="Plug_dom"/>
</dbReference>
<keyword evidence="9 12" id="KW-0472">Membrane</keyword>
<keyword evidence="8 13" id="KW-0798">TonB box</keyword>
<dbReference type="Proteomes" id="UP001148203">
    <property type="component" value="Unassembled WGS sequence"/>
</dbReference>
<evidence type="ECO:0000256" key="6">
    <source>
        <dbReference type="ARBA" id="ARBA00022692"/>
    </source>
</evidence>
<dbReference type="Gene3D" id="2.170.130.10">
    <property type="entry name" value="TonB-dependent receptor, plug domain"/>
    <property type="match status" value="1"/>
</dbReference>
<dbReference type="InterPro" id="IPR037066">
    <property type="entry name" value="Plug_dom_sf"/>
</dbReference>
<sequence length="848" mass="93206">MSSASTPPRTLQRSHLALALRGILLGSIATTPVVSFSAHAQQAAVRQYDLPAGTLEDSLNAFAQAAGINLPLDPAMLHGKRATALKGEYGVQEGLNLLLSGSGLAANPSASGNWLLSVAPLHIGTLELGATTVSGQGMGQATENSGSYTSGLVSVGSKTPVSLKDTPQTVSIISQQMIEDQRITTLPEAMKRTPGITVRNSNYHTQQFFSRGFAIDNVQIDGAAPMDIGTGLGTFYSDRQYDMATYDHIEVLRGASGLLGGTGDPGGIVNLVRKRPLDQYQLKLNTSAGSWDNYRSEVDLTGPLAFDGKLRGRMVAAYTDRQYFMDNRSTEKPLLYGILEADLTDNTLLTVGGSYDKVKENGTGDGLPRYSTGGDVGLPRHTWYTTNKAWSDSYSREWFAKLDHDFNEDWKLNTSYTYSYNHSTTEGIIPYGSVDETTNSGPYWWGSYASSWSKQSVFDVNLSGGFDAFNRRHEVLFGADYQKVTSRWRAAQGMLGKGGLIDLWDPQSTPLTSDASNHKFFRDYSPNQREQYGLYSTLRLQLTDPLKLVVGARAQRYKFEQAYRMRPQAGTGPWAEQDSVSDREPTTLVPFGGLIYALNDEWSTYVSYAEVFKPQAQKLKGPLDAPASIEAMTGKTYETGIKGEVLDGRMNVSAALFYTTREHQAAKDPSYPEKPFSYSSSCCYLAQDKIVSKGLDLEATGEITPGWEVQAGYTYNQVHNDTAETLYSTVTPKHLLKLWSLYTLPGRLSDWRVGAGVTAQSATFVEGQAYRFDSIGEPIDAQPYKFSQAGYAVYDAMAEYTVDENWSVALNGNNLFDRKYYASVGTSEYGNYYGEPRNFTITLRGTFK</sequence>
<keyword evidence="4 12" id="KW-1134">Transmembrane beta strand</keyword>
<dbReference type="SUPFAM" id="SSF56935">
    <property type="entry name" value="Porins"/>
    <property type="match status" value="1"/>
</dbReference>
<dbReference type="InterPro" id="IPR039426">
    <property type="entry name" value="TonB-dep_rcpt-like"/>
</dbReference>
<keyword evidence="10 15" id="KW-0675">Receptor</keyword>
<evidence type="ECO:0000256" key="9">
    <source>
        <dbReference type="ARBA" id="ARBA00023136"/>
    </source>
</evidence>
<dbReference type="EMBL" id="JAMDGY010000034">
    <property type="protein sequence ID" value="MDD0991678.1"/>
    <property type="molecule type" value="Genomic_DNA"/>
</dbReference>
<keyword evidence="11 12" id="KW-0998">Cell outer membrane</keyword>
<evidence type="ECO:0000313" key="15">
    <source>
        <dbReference type="EMBL" id="MDD0991678.1"/>
    </source>
</evidence>
<protein>
    <submittedName>
        <fullName evidence="15">TonB-dependent siderophore receptor</fullName>
    </submittedName>
</protein>
<keyword evidence="3 12" id="KW-0813">Transport</keyword>
<dbReference type="Gene3D" id="3.55.50.30">
    <property type="match status" value="1"/>
</dbReference>
<dbReference type="InterPro" id="IPR036942">
    <property type="entry name" value="Beta-barrel_TonB_sf"/>
</dbReference>